<dbReference type="SMART" id="SM00233">
    <property type="entry name" value="PH"/>
    <property type="match status" value="1"/>
</dbReference>
<feature type="region of interest" description="Disordered" evidence="3">
    <location>
        <begin position="982"/>
        <end position="1057"/>
    </location>
</feature>
<feature type="region of interest" description="Disordered" evidence="3">
    <location>
        <begin position="1069"/>
        <end position="1108"/>
    </location>
</feature>
<feature type="compositionally biased region" description="Pro residues" evidence="3">
    <location>
        <begin position="183"/>
        <end position="192"/>
    </location>
</feature>
<feature type="compositionally biased region" description="Polar residues" evidence="3">
    <location>
        <begin position="694"/>
        <end position="703"/>
    </location>
</feature>
<dbReference type="PROSITE" id="PS50003">
    <property type="entry name" value="PH_DOMAIN"/>
    <property type="match status" value="1"/>
</dbReference>
<dbReference type="PANTHER" id="PTHR36100:SF1">
    <property type="entry name" value="BUD SITE SELECTION PROTEIN 4"/>
    <property type="match status" value="1"/>
</dbReference>
<feature type="region of interest" description="Disordered" evidence="3">
    <location>
        <begin position="680"/>
        <end position="775"/>
    </location>
</feature>
<name>A0A9P6DK28_PLEER</name>
<dbReference type="PANTHER" id="PTHR36100">
    <property type="entry name" value="BUD SITE SELECTION PROTEIN 4"/>
    <property type="match status" value="1"/>
</dbReference>
<feature type="compositionally biased region" description="Polar residues" evidence="3">
    <location>
        <begin position="802"/>
        <end position="811"/>
    </location>
</feature>
<feature type="domain" description="PH" evidence="4">
    <location>
        <begin position="1458"/>
        <end position="1568"/>
    </location>
</feature>
<proteinExistence type="predicted"/>
<feature type="compositionally biased region" description="Basic and acidic residues" evidence="3">
    <location>
        <begin position="864"/>
        <end position="877"/>
    </location>
</feature>
<feature type="compositionally biased region" description="Basic and acidic residues" evidence="3">
    <location>
        <begin position="812"/>
        <end position="834"/>
    </location>
</feature>
<evidence type="ECO:0000313" key="5">
    <source>
        <dbReference type="EMBL" id="KAF9501789.1"/>
    </source>
</evidence>
<feature type="compositionally biased region" description="Basic and acidic residues" evidence="3">
    <location>
        <begin position="501"/>
        <end position="520"/>
    </location>
</feature>
<dbReference type="GO" id="GO:0051301">
    <property type="term" value="P:cell division"/>
    <property type="evidence" value="ECO:0007669"/>
    <property type="project" value="UniProtKB-KW"/>
</dbReference>
<reference evidence="5" key="1">
    <citation type="submission" date="2020-11" db="EMBL/GenBank/DDBJ databases">
        <authorList>
            <consortium name="DOE Joint Genome Institute"/>
            <person name="Ahrendt S."/>
            <person name="Riley R."/>
            <person name="Andreopoulos W."/>
            <person name="Labutti K."/>
            <person name="Pangilinan J."/>
            <person name="Ruiz-Duenas F.J."/>
            <person name="Barrasa J.M."/>
            <person name="Sanchez-Garcia M."/>
            <person name="Camarero S."/>
            <person name="Miyauchi S."/>
            <person name="Serrano A."/>
            <person name="Linde D."/>
            <person name="Babiker R."/>
            <person name="Drula E."/>
            <person name="Ayuso-Fernandez I."/>
            <person name="Pacheco R."/>
            <person name="Padilla G."/>
            <person name="Ferreira P."/>
            <person name="Barriuso J."/>
            <person name="Kellner H."/>
            <person name="Castanera R."/>
            <person name="Alfaro M."/>
            <person name="Ramirez L."/>
            <person name="Pisabarro A.G."/>
            <person name="Kuo A."/>
            <person name="Tritt A."/>
            <person name="Lipzen A."/>
            <person name="He G."/>
            <person name="Yan M."/>
            <person name="Ng V."/>
            <person name="Cullen D."/>
            <person name="Martin F."/>
            <person name="Rosso M.-N."/>
            <person name="Henrissat B."/>
            <person name="Hibbett D."/>
            <person name="Martinez A.T."/>
            <person name="Grigoriev I.V."/>
        </authorList>
    </citation>
    <scope>NUCLEOTIDE SEQUENCE</scope>
    <source>
        <strain evidence="5">ATCC 90797</strain>
    </source>
</reference>
<feature type="region of interest" description="Disordered" evidence="3">
    <location>
        <begin position="793"/>
        <end position="835"/>
    </location>
</feature>
<keyword evidence="6" id="KW-1185">Reference proteome</keyword>
<dbReference type="EMBL" id="MU154522">
    <property type="protein sequence ID" value="KAF9501789.1"/>
    <property type="molecule type" value="Genomic_DNA"/>
</dbReference>
<feature type="compositionally biased region" description="Polar residues" evidence="3">
    <location>
        <begin position="382"/>
        <end position="391"/>
    </location>
</feature>
<feature type="compositionally biased region" description="Polar residues" evidence="3">
    <location>
        <begin position="35"/>
        <end position="51"/>
    </location>
</feature>
<feature type="compositionally biased region" description="Basic residues" evidence="3">
    <location>
        <begin position="1333"/>
        <end position="1344"/>
    </location>
</feature>
<protein>
    <recommendedName>
        <fullName evidence="4">PH domain-containing protein</fullName>
    </recommendedName>
</protein>
<evidence type="ECO:0000256" key="2">
    <source>
        <dbReference type="ARBA" id="ARBA00023306"/>
    </source>
</evidence>
<feature type="compositionally biased region" description="Low complexity" evidence="3">
    <location>
        <begin position="718"/>
        <end position="732"/>
    </location>
</feature>
<feature type="region of interest" description="Disordered" evidence="3">
    <location>
        <begin position="854"/>
        <end position="886"/>
    </location>
</feature>
<gene>
    <name evidence="5" type="ORF">BDN71DRAFT_1438478</name>
</gene>
<comment type="caution">
    <text evidence="5">The sequence shown here is derived from an EMBL/GenBank/DDBJ whole genome shotgun (WGS) entry which is preliminary data.</text>
</comment>
<feature type="region of interest" description="Disordered" evidence="3">
    <location>
        <begin position="1"/>
        <end position="198"/>
    </location>
</feature>
<feature type="compositionally biased region" description="Pro residues" evidence="3">
    <location>
        <begin position="475"/>
        <end position="485"/>
    </location>
</feature>
<dbReference type="OrthoDB" id="2123378at2759"/>
<evidence type="ECO:0000256" key="3">
    <source>
        <dbReference type="SAM" id="MobiDB-lite"/>
    </source>
</evidence>
<dbReference type="Pfam" id="PF00169">
    <property type="entry name" value="PH"/>
    <property type="match status" value="1"/>
</dbReference>
<feature type="compositionally biased region" description="Polar residues" evidence="3">
    <location>
        <begin position="1037"/>
        <end position="1046"/>
    </location>
</feature>
<feature type="region of interest" description="Disordered" evidence="3">
    <location>
        <begin position="1329"/>
        <end position="1360"/>
    </location>
</feature>
<feature type="compositionally biased region" description="Basic and acidic residues" evidence="3">
    <location>
        <begin position="124"/>
        <end position="150"/>
    </location>
</feature>
<dbReference type="GO" id="GO:0005525">
    <property type="term" value="F:GTP binding"/>
    <property type="evidence" value="ECO:0007669"/>
    <property type="project" value="TreeGrafter"/>
</dbReference>
<feature type="compositionally biased region" description="Acidic residues" evidence="3">
    <location>
        <begin position="276"/>
        <end position="297"/>
    </location>
</feature>
<feature type="compositionally biased region" description="Pro residues" evidence="3">
    <location>
        <begin position="1345"/>
        <end position="1358"/>
    </location>
</feature>
<dbReference type="SUPFAM" id="SSF50729">
    <property type="entry name" value="PH domain-like"/>
    <property type="match status" value="1"/>
</dbReference>
<keyword evidence="1" id="KW-0132">Cell division</keyword>
<organism evidence="5 6">
    <name type="scientific">Pleurotus eryngii</name>
    <name type="common">Boletus of the steppes</name>
    <dbReference type="NCBI Taxonomy" id="5323"/>
    <lineage>
        <taxon>Eukaryota</taxon>
        <taxon>Fungi</taxon>
        <taxon>Dikarya</taxon>
        <taxon>Basidiomycota</taxon>
        <taxon>Agaricomycotina</taxon>
        <taxon>Agaricomycetes</taxon>
        <taxon>Agaricomycetidae</taxon>
        <taxon>Agaricales</taxon>
        <taxon>Pleurotineae</taxon>
        <taxon>Pleurotaceae</taxon>
        <taxon>Pleurotus</taxon>
    </lineage>
</organism>
<dbReference type="InterPro" id="IPR001849">
    <property type="entry name" value="PH_domain"/>
</dbReference>
<keyword evidence="2" id="KW-0131">Cell cycle</keyword>
<feature type="compositionally biased region" description="Basic residues" evidence="3">
    <location>
        <begin position="420"/>
        <end position="429"/>
    </location>
</feature>
<evidence type="ECO:0000256" key="1">
    <source>
        <dbReference type="ARBA" id="ARBA00022618"/>
    </source>
</evidence>
<evidence type="ECO:0000259" key="4">
    <source>
        <dbReference type="PROSITE" id="PS50003"/>
    </source>
</evidence>
<feature type="compositionally biased region" description="Basic and acidic residues" evidence="3">
    <location>
        <begin position="312"/>
        <end position="335"/>
    </location>
</feature>
<dbReference type="InterPro" id="IPR011993">
    <property type="entry name" value="PH-like_dom_sf"/>
</dbReference>
<sequence>MPPMAGPNHMHDRLFSPSNGLDPIKSSILRESGMGWNSSQTGEGSSVQKPITSPLRIAKRDSPNLRPRVRPPPPGADLPRRTSSSYKHVRSNNLVSKSPFKSQIPTPTPSRPAAVPFPASPRKVSGEKRPRPSSMHDDAENENERPFALKRERKQSKTFQGLLQKEPVTRSPFRRTPSLEENPLPPPPPPPRVLTDIPNVRSADPQAEEQALPGGMRMLVSTSTKSNVASPARSSLISRRMHGPRVNNPGKRERRKTVTFDERCDVLEFDRHEGESDAFESDEEQGFGQLEDNDDADPFFISSSAPEIEPEMEIHFDEAFHDSAHSYDLNRDLHGPPDSFEEPPKTVDSSYESIALSEDVHKPGLTLDPDSSITGLVDEMFNNVQPGTSNDPVATSTPPRTPPPNLPPDLETDDGIPLGRTHHRDRHHQYKSDHPLSPPPAHEINLLQSQQRRPLPEISGSHQEYPFSAHLSQFPEPPSTPPRRPNPAQDKSSEGPLGRSTHMERVCLARAEEDRREEYVNRLPASPSPIKTPAKWDHNGDLREGLIPKFNLPSGTPSSSHSVPMQGADPFAVPSLTDEPLLADISNSVDDALDPNNLSIGHSEVSLNMLDSDLGLAYEVGDSKVSHLDVTKSEMSFGHNNVGELIKDEVLFDASTPDISTPPPPSMLRHRLSSPTLLTSLPDRVASPVGRGSPYQSTLQQRAMSPLSRGSPPAHVLSNRSSTSSLNSPGSSAGDRTALRPRILRDEVRRRMRGPRPSGSPAMRKASQSENLESPAVDTLGIDLSLDDLSHGQHSALDDQSMGDQSLTDSIISRDDVSAVDSEGRQSSRDKDRMSVMTDLSAFSVEMATIQTVQRLDVRQSPPQRRDDNAQSQEESRPGPSTAREFGLRVPSAQSAFGLKFDFGSKFGLGGLGIDVGSTSSKGSTSTLKPTSVMMEASSLATRSSRESTTSVRVGDVDVDVDMKSALDRLLDDVGSSGGIGVDRIDDSMTTNTTCEDDSQADISVPTSPPTVKESARPMARAATDSAVFDRAGSLPGSRTASTGSTAPPVPPKDAIRSREELILEKRREARRKEQQMFEGDDSPPRPDRYLNVGLGRPSRRRSMSTGDADVLRDNARRRAAAVREGSGTSTLNVQCPEDPLTDSIEQELRKMDKGKKYFVREREEIVYASADVDRVSHMAGPGDVNAGKAWRTVRRPSDMNEYSKQIKEYRIQEKGKAYGKVFVKVLGVKGIHLPLPEQPTAMTCTLNNGIHYVTTPDCKLAQDCRIEQEFELIEHSKLEFTLTIQIRQDPHIKALFKSIFPAEPPLAPVLPSPPPIVQQSSSRGGVLGFFHHSPKKQKDKKRSPPLPPPSQPTPQPQPIQRLNENLARYLKSDGTLARAFISFKDVAPRCDTRIFETSYPLIGQRLELGNKHSTVQVGDIVLQIFRLPPLPGVPQDQLPQSLDECHRGLRYINWHKITYFEGILTQNGGDCSSWRRRQFRVIGGHLVAFNDITKKATATIDLKRAVAIEDDQDVRNGPHSPQSDFDMLGGVERSFRLKFPGDEEIVFFADTDDEKSRWLEVLRALVGHIPPHPLWAELLWQRQEELSKNMNARA</sequence>
<dbReference type="Proteomes" id="UP000807025">
    <property type="component" value="Unassembled WGS sequence"/>
</dbReference>
<feature type="compositionally biased region" description="Polar residues" evidence="3">
    <location>
        <begin position="223"/>
        <end position="237"/>
    </location>
</feature>
<accession>A0A9P6DK28</accession>
<dbReference type="Gene3D" id="2.30.29.30">
    <property type="entry name" value="Pleckstrin-homology domain (PH domain)/Phosphotyrosine-binding domain (PTB)"/>
    <property type="match status" value="1"/>
</dbReference>
<evidence type="ECO:0000313" key="6">
    <source>
        <dbReference type="Proteomes" id="UP000807025"/>
    </source>
</evidence>
<feature type="region of interest" description="Disordered" evidence="3">
    <location>
        <begin position="223"/>
        <end position="257"/>
    </location>
</feature>
<feature type="region of interest" description="Disordered" evidence="3">
    <location>
        <begin position="271"/>
        <end position="537"/>
    </location>
</feature>
<feature type="compositionally biased region" description="Polar residues" evidence="3">
    <location>
        <begin position="82"/>
        <end position="105"/>
    </location>
</feature>
<dbReference type="InterPro" id="IPR052007">
    <property type="entry name" value="Bud4"/>
</dbReference>